<feature type="compositionally biased region" description="Low complexity" evidence="1">
    <location>
        <begin position="333"/>
        <end position="355"/>
    </location>
</feature>
<evidence type="ECO:0000256" key="2">
    <source>
        <dbReference type="SAM" id="SignalP"/>
    </source>
</evidence>
<keyword evidence="2" id="KW-0732">Signal</keyword>
<proteinExistence type="predicted"/>
<accession>A0A6G1HA81</accession>
<feature type="region of interest" description="Disordered" evidence="1">
    <location>
        <begin position="26"/>
        <end position="88"/>
    </location>
</feature>
<gene>
    <name evidence="3" type="ORF">K402DRAFT_390438</name>
</gene>
<feature type="compositionally biased region" description="Low complexity" evidence="1">
    <location>
        <begin position="42"/>
        <end position="63"/>
    </location>
</feature>
<name>A0A6G1HA81_9PEZI</name>
<keyword evidence="4" id="KW-1185">Reference proteome</keyword>
<feature type="compositionally biased region" description="Gly residues" evidence="1">
    <location>
        <begin position="27"/>
        <end position="36"/>
    </location>
</feature>
<protein>
    <recommendedName>
        <fullName evidence="5">Late sexual development protein</fullName>
    </recommendedName>
</protein>
<feature type="region of interest" description="Disordered" evidence="1">
    <location>
        <begin position="325"/>
        <end position="356"/>
    </location>
</feature>
<evidence type="ECO:0000256" key="1">
    <source>
        <dbReference type="SAM" id="MobiDB-lite"/>
    </source>
</evidence>
<dbReference type="Proteomes" id="UP000800041">
    <property type="component" value="Unassembled WGS sequence"/>
</dbReference>
<feature type="signal peptide" evidence="2">
    <location>
        <begin position="1"/>
        <end position="19"/>
    </location>
</feature>
<feature type="chain" id="PRO_5026148244" description="Late sexual development protein" evidence="2">
    <location>
        <begin position="20"/>
        <end position="439"/>
    </location>
</feature>
<dbReference type="OrthoDB" id="5293813at2759"/>
<sequence>MHSFASAAVVGLCSTLVAAAPLAQGPGSFGGSGSEHGGYKPSSIMSSMSSTSTGSVSYNSGSSKGNNHDNQKAFSFPLANGFPNPNPQQLKDIEQQAFGTLPNGAPPPSISDQGVTNLQLIAFNELFEVAFFTELIQNITSNLPGYQFADKSERDFVLDTLIAVQAQEELHELNANGALKHFGKDPIQPCEYVFPVDTFDDAIALAALFTDLVLGTLQDVQEVFADNNDNGLVRGIGSVIGNEGEQEGFYRVLQKKRPNELPFLTTSTRDFAFSALQAFVAPGSCPNENEINLDIFFPLTVVTPPSAKDSLVKYQVNFSKLVTGESGSGSEGGYKSSSSSSSTKRTSSPSFSPPSNGDYSTYMSSLSLVLINQQNVPLVEKLQNVHVEGKVVTFEAEFPFTEEELNGLTIAALVRGEGPFGSADEVAEVTVAAPGLIEV</sequence>
<evidence type="ECO:0000313" key="4">
    <source>
        <dbReference type="Proteomes" id="UP000800041"/>
    </source>
</evidence>
<evidence type="ECO:0008006" key="5">
    <source>
        <dbReference type="Google" id="ProtNLM"/>
    </source>
</evidence>
<reference evidence="3" key="1">
    <citation type="journal article" date="2020" name="Stud. Mycol.">
        <title>101 Dothideomycetes genomes: a test case for predicting lifestyles and emergence of pathogens.</title>
        <authorList>
            <person name="Haridas S."/>
            <person name="Albert R."/>
            <person name="Binder M."/>
            <person name="Bloem J."/>
            <person name="Labutti K."/>
            <person name="Salamov A."/>
            <person name="Andreopoulos B."/>
            <person name="Baker S."/>
            <person name="Barry K."/>
            <person name="Bills G."/>
            <person name="Bluhm B."/>
            <person name="Cannon C."/>
            <person name="Castanera R."/>
            <person name="Culley D."/>
            <person name="Daum C."/>
            <person name="Ezra D."/>
            <person name="Gonzalez J."/>
            <person name="Henrissat B."/>
            <person name="Kuo A."/>
            <person name="Liang C."/>
            <person name="Lipzen A."/>
            <person name="Lutzoni F."/>
            <person name="Magnuson J."/>
            <person name="Mondo S."/>
            <person name="Nolan M."/>
            <person name="Ohm R."/>
            <person name="Pangilinan J."/>
            <person name="Park H.-J."/>
            <person name="Ramirez L."/>
            <person name="Alfaro M."/>
            <person name="Sun H."/>
            <person name="Tritt A."/>
            <person name="Yoshinaga Y."/>
            <person name="Zwiers L.-H."/>
            <person name="Turgeon B."/>
            <person name="Goodwin S."/>
            <person name="Spatafora J."/>
            <person name="Crous P."/>
            <person name="Grigoriev I."/>
        </authorList>
    </citation>
    <scope>NUCLEOTIDE SEQUENCE</scope>
    <source>
        <strain evidence="3">CBS 113979</strain>
    </source>
</reference>
<dbReference type="EMBL" id="ML977143">
    <property type="protein sequence ID" value="KAF1990133.1"/>
    <property type="molecule type" value="Genomic_DNA"/>
</dbReference>
<evidence type="ECO:0000313" key="3">
    <source>
        <dbReference type="EMBL" id="KAF1990133.1"/>
    </source>
</evidence>
<dbReference type="AlphaFoldDB" id="A0A6G1HA81"/>
<organism evidence="3 4">
    <name type="scientific">Aulographum hederae CBS 113979</name>
    <dbReference type="NCBI Taxonomy" id="1176131"/>
    <lineage>
        <taxon>Eukaryota</taxon>
        <taxon>Fungi</taxon>
        <taxon>Dikarya</taxon>
        <taxon>Ascomycota</taxon>
        <taxon>Pezizomycotina</taxon>
        <taxon>Dothideomycetes</taxon>
        <taxon>Pleosporomycetidae</taxon>
        <taxon>Aulographales</taxon>
        <taxon>Aulographaceae</taxon>
    </lineage>
</organism>